<keyword evidence="5" id="KW-1185">Reference proteome</keyword>
<proteinExistence type="predicted"/>
<keyword evidence="3" id="KW-0812">Transmembrane</keyword>
<dbReference type="OrthoDB" id="9816462at2"/>
<keyword evidence="1" id="KW-0235">DNA replication</keyword>
<evidence type="ECO:0008006" key="6">
    <source>
        <dbReference type="Google" id="ProtNLM"/>
    </source>
</evidence>
<dbReference type="AlphaFoldDB" id="A0A5R8QGX0"/>
<name>A0A5R8QGX0_9FIRM</name>
<evidence type="ECO:0000313" key="4">
    <source>
        <dbReference type="EMBL" id="TLG77238.1"/>
    </source>
</evidence>
<organism evidence="4 5">
    <name type="scientific">Culicoidibacter larvae</name>
    <dbReference type="NCBI Taxonomy" id="2579976"/>
    <lineage>
        <taxon>Bacteria</taxon>
        <taxon>Bacillati</taxon>
        <taxon>Bacillota</taxon>
        <taxon>Culicoidibacteria</taxon>
        <taxon>Culicoidibacterales</taxon>
        <taxon>Culicoidibacteraceae</taxon>
        <taxon>Culicoidibacter</taxon>
    </lineage>
</organism>
<dbReference type="SUPFAM" id="SSF46565">
    <property type="entry name" value="Chaperone J-domain"/>
    <property type="match status" value="1"/>
</dbReference>
<keyword evidence="3" id="KW-0472">Membrane</keyword>
<dbReference type="RefSeq" id="WP_138189846.1">
    <property type="nucleotide sequence ID" value="NZ_VBWP01000001.1"/>
</dbReference>
<evidence type="ECO:0000256" key="2">
    <source>
        <dbReference type="SAM" id="MobiDB-lite"/>
    </source>
</evidence>
<dbReference type="EMBL" id="VBWP01000001">
    <property type="protein sequence ID" value="TLG77238.1"/>
    <property type="molecule type" value="Genomic_DNA"/>
</dbReference>
<accession>A0A5R8QGX0</accession>
<protein>
    <recommendedName>
        <fullName evidence="6">J domain-containing protein</fullName>
    </recommendedName>
</protein>
<comment type="caution">
    <text evidence="4">The sequence shown here is derived from an EMBL/GenBank/DDBJ whole genome shotgun (WGS) entry which is preliminary data.</text>
</comment>
<dbReference type="InParanoid" id="A0A5R8QGX0"/>
<dbReference type="Proteomes" id="UP000306912">
    <property type="component" value="Unassembled WGS sequence"/>
</dbReference>
<dbReference type="GO" id="GO:0006260">
    <property type="term" value="P:DNA replication"/>
    <property type="evidence" value="ECO:0007669"/>
    <property type="project" value="UniProtKB-KW"/>
</dbReference>
<keyword evidence="3" id="KW-1133">Transmembrane helix</keyword>
<evidence type="ECO:0000256" key="1">
    <source>
        <dbReference type="ARBA" id="ARBA00022705"/>
    </source>
</evidence>
<sequence length="172" mass="18961">MDHLYELLGIEPTYDTAKIREAYYEKQKLIASDKSVSFSELYSAYEKLIEYAEKMAETTKESPQLATAVPQAQAVPEAVDTENQRRLAAAIQVEAQRKAAAEQAERVQRSAVPPRTATAKKLEGGSGAKAGFSLVLVFVIVAIVLAVNFFFSLPEPENTSPQPKQVSYFISE</sequence>
<feature type="transmembrane region" description="Helical" evidence="3">
    <location>
        <begin position="130"/>
        <end position="151"/>
    </location>
</feature>
<dbReference type="InterPro" id="IPR036869">
    <property type="entry name" value="J_dom_sf"/>
</dbReference>
<feature type="region of interest" description="Disordered" evidence="2">
    <location>
        <begin position="104"/>
        <end position="124"/>
    </location>
</feature>
<reference evidence="4 5" key="1">
    <citation type="submission" date="2019-05" db="EMBL/GenBank/DDBJ databases">
        <title>Culicoidintestinum kansasii gen. nov., sp. nov. from the gastrointestinal tract of the biting midge, Culicoides sonorensis.</title>
        <authorList>
            <person name="Neupane S."/>
            <person name="Ghosh A."/>
            <person name="Gunther S."/>
            <person name="Martin K."/>
            <person name="Zurek L."/>
        </authorList>
    </citation>
    <scope>NUCLEOTIDE SEQUENCE [LARGE SCALE GENOMIC DNA]</scope>
    <source>
        <strain evidence="4 5">CS-1</strain>
    </source>
</reference>
<evidence type="ECO:0000313" key="5">
    <source>
        <dbReference type="Proteomes" id="UP000306912"/>
    </source>
</evidence>
<evidence type="ECO:0000256" key="3">
    <source>
        <dbReference type="SAM" id="Phobius"/>
    </source>
</evidence>
<gene>
    <name evidence="4" type="ORF">FEZ08_01075</name>
</gene>